<evidence type="ECO:0000256" key="2">
    <source>
        <dbReference type="ARBA" id="ARBA00004687"/>
    </source>
</evidence>
<comment type="similarity">
    <text evidence="3">Belongs to the PIGS family.</text>
</comment>
<dbReference type="HOGENOM" id="CLU_010026_1_0_1"/>
<keyword evidence="6" id="KW-0256">Endoplasmic reticulum</keyword>
<keyword evidence="4" id="KW-0337">GPI-anchor biosynthesis</keyword>
<dbReference type="UniPathway" id="UPA00196"/>
<keyword evidence="7 11" id="KW-1133">Transmembrane helix</keyword>
<dbReference type="EMBL" id="HE978316">
    <property type="protein sequence ID" value="CCK69425.1"/>
    <property type="molecule type" value="Genomic_DNA"/>
</dbReference>
<feature type="region of interest" description="Disordered" evidence="10">
    <location>
        <begin position="503"/>
        <end position="543"/>
    </location>
</feature>
<evidence type="ECO:0000256" key="11">
    <source>
        <dbReference type="SAM" id="Phobius"/>
    </source>
</evidence>
<evidence type="ECO:0000313" key="12">
    <source>
        <dbReference type="EMBL" id="CCK69425.1"/>
    </source>
</evidence>
<evidence type="ECO:0000256" key="7">
    <source>
        <dbReference type="ARBA" id="ARBA00022989"/>
    </source>
</evidence>
<dbReference type="KEGG" id="kng:KNAG_0C03140"/>
<evidence type="ECO:0000256" key="3">
    <source>
        <dbReference type="ARBA" id="ARBA00005316"/>
    </source>
</evidence>
<evidence type="ECO:0000256" key="5">
    <source>
        <dbReference type="ARBA" id="ARBA00022692"/>
    </source>
</evidence>
<dbReference type="AlphaFoldDB" id="J7R3L6"/>
<evidence type="ECO:0000256" key="9">
    <source>
        <dbReference type="ARBA" id="ARBA00023180"/>
    </source>
</evidence>
<dbReference type="GO" id="GO:0006506">
    <property type="term" value="P:GPI anchor biosynthetic process"/>
    <property type="evidence" value="ECO:0007669"/>
    <property type="project" value="UniProtKB-UniPathway"/>
</dbReference>
<evidence type="ECO:0000256" key="10">
    <source>
        <dbReference type="SAM" id="MobiDB-lite"/>
    </source>
</evidence>
<reference evidence="12 13" key="1">
    <citation type="journal article" date="2011" name="Proc. Natl. Acad. Sci. U.S.A.">
        <title>Evolutionary erosion of yeast sex chromosomes by mating-type switching accidents.</title>
        <authorList>
            <person name="Gordon J.L."/>
            <person name="Armisen D."/>
            <person name="Proux-Wera E."/>
            <person name="Oheigeartaigh S.S."/>
            <person name="Byrne K.P."/>
            <person name="Wolfe K.H."/>
        </authorList>
    </citation>
    <scope>NUCLEOTIDE SEQUENCE [LARGE SCALE GENOMIC DNA]</scope>
    <source>
        <strain evidence="13">ATCC MYA-139 / BCRC 22969 / CBS 8797 / CCRC 22969 / KCTC 17520 / NBRC 10181 / NCYC 3082</strain>
    </source>
</reference>
<keyword evidence="13" id="KW-1185">Reference proteome</keyword>
<evidence type="ECO:0000256" key="8">
    <source>
        <dbReference type="ARBA" id="ARBA00023136"/>
    </source>
</evidence>
<dbReference type="STRING" id="1071383.J7R3L6"/>
<keyword evidence="9" id="KW-0325">Glycoprotein</keyword>
<comment type="subcellular location">
    <subcellularLocation>
        <location evidence="1">Endoplasmic reticulum membrane</location>
        <topology evidence="1">Multi-pass membrane protein</topology>
    </subcellularLocation>
</comment>
<gene>
    <name evidence="12" type="primary">KNAG0C03140</name>
    <name evidence="12" type="ordered locus">KNAG_0C03140</name>
</gene>
<evidence type="ECO:0000256" key="4">
    <source>
        <dbReference type="ARBA" id="ARBA00022502"/>
    </source>
</evidence>
<accession>J7R3L6</accession>
<dbReference type="Pfam" id="PF10510">
    <property type="entry name" value="PIG-S"/>
    <property type="match status" value="1"/>
</dbReference>
<dbReference type="PANTHER" id="PTHR21072:SF13">
    <property type="entry name" value="GPI TRANSAMIDASE COMPONENT PIG-S"/>
    <property type="match status" value="1"/>
</dbReference>
<name>J7R3L6_HUIN7</name>
<dbReference type="GeneID" id="34525105"/>
<keyword evidence="8 11" id="KW-0472">Membrane</keyword>
<dbReference type="GO" id="GO:0042765">
    <property type="term" value="C:GPI-anchor transamidase complex"/>
    <property type="evidence" value="ECO:0007669"/>
    <property type="project" value="EnsemblFungi"/>
</dbReference>
<sequence>MSSNATLRRCVVFLFAAVYLLVGVPLWYKLTTIYRAQLPMDYIKSLHENRFQDVHMTIPVYIKSNLYRFPDIHDAVQIQVNHLLNSKRQYVPWSLQILPYDEQLLSGEQKDAYHVVELDLDDFVGYYLPYDTKRTVVYFDDPSVVANDLPFFVAQTLIEHTFALEWDHLSHQGHQAAKRNGNSISINYSPNVHLSISLLNGDGTPVAWEISETLVKYFTPFREMLSPIVNFTVDTSIVFHNDLNLHTLSNSTDVTWQDLAHVIDLSELSSSVYYSEQNALNLAIVFPSAKLSPQGLPFINGTGGQETTAAGDNWDSFIVPQWGVLIVNKDPLEENTKLKESYLSPIMYKFAKDIFQLLGLADTVEDLSSLVITMDSFKRLTILQNMDNAVETLWSLLKLTESFEQMSIPLEVRNNVTEALDLRLAIVDDLNNPELGSDAVWDDLLLKSNRLVQLCESSFFHGEMVQQNFFPQEHKVAVYLPLLGPITVVIFIGLVANLKESNAKPEDQNKELTKNEEEEKRALQEAEGLHAVDGEDEIVESTE</sequence>
<evidence type="ECO:0000313" key="13">
    <source>
        <dbReference type="Proteomes" id="UP000006310"/>
    </source>
</evidence>
<dbReference type="OrthoDB" id="28748at2759"/>
<dbReference type="Proteomes" id="UP000006310">
    <property type="component" value="Chromosome 3"/>
</dbReference>
<feature type="compositionally biased region" description="Acidic residues" evidence="10">
    <location>
        <begin position="534"/>
        <end position="543"/>
    </location>
</feature>
<feature type="transmembrane region" description="Helical" evidence="11">
    <location>
        <begin position="12"/>
        <end position="30"/>
    </location>
</feature>
<dbReference type="PANTHER" id="PTHR21072">
    <property type="entry name" value="GPI TRANSAMIDASE COMPONENT PIG-S"/>
    <property type="match status" value="1"/>
</dbReference>
<keyword evidence="5 11" id="KW-0812">Transmembrane</keyword>
<dbReference type="eggNOG" id="KOG2459">
    <property type="taxonomic scope" value="Eukaryota"/>
</dbReference>
<dbReference type="GO" id="GO:0016255">
    <property type="term" value="P:attachment of GPI anchor to protein"/>
    <property type="evidence" value="ECO:0007669"/>
    <property type="project" value="EnsemblFungi"/>
</dbReference>
<protein>
    <recommendedName>
        <fullName evidence="14">GPI transamidase component GPI17</fullName>
    </recommendedName>
</protein>
<reference evidence="13" key="2">
    <citation type="submission" date="2012-08" db="EMBL/GenBank/DDBJ databases">
        <title>Genome sequence of Kazachstania naganishii.</title>
        <authorList>
            <person name="Gordon J.L."/>
            <person name="Armisen D."/>
            <person name="Proux-Wera E."/>
            <person name="OhEigeartaigh S.S."/>
            <person name="Byrne K.P."/>
            <person name="Wolfe K.H."/>
        </authorList>
    </citation>
    <scope>NUCLEOTIDE SEQUENCE [LARGE SCALE GENOMIC DNA]</scope>
    <source>
        <strain evidence="13">ATCC MYA-139 / BCRC 22969 / CBS 8797 / CCRC 22969 / KCTC 17520 / NBRC 10181 / NCYC 3082</strain>
    </source>
</reference>
<evidence type="ECO:0008006" key="14">
    <source>
        <dbReference type="Google" id="ProtNLM"/>
    </source>
</evidence>
<evidence type="ECO:0000256" key="6">
    <source>
        <dbReference type="ARBA" id="ARBA00022824"/>
    </source>
</evidence>
<dbReference type="OMA" id="AEHKYAV"/>
<dbReference type="RefSeq" id="XP_022463671.1">
    <property type="nucleotide sequence ID" value="XM_022607035.1"/>
</dbReference>
<feature type="transmembrane region" description="Helical" evidence="11">
    <location>
        <begin position="476"/>
        <end position="496"/>
    </location>
</feature>
<proteinExistence type="inferred from homology"/>
<dbReference type="InterPro" id="IPR019540">
    <property type="entry name" value="PtdIno-glycan_biosynth_class_S"/>
</dbReference>
<organism evidence="12 13">
    <name type="scientific">Huiozyma naganishii (strain ATCC MYA-139 / BCRC 22969 / CBS 8797 / KCTC 17520 / NBRC 10181 / NCYC 3082 / Yp74L-3)</name>
    <name type="common">Yeast</name>
    <name type="synonym">Kazachstania naganishii</name>
    <dbReference type="NCBI Taxonomy" id="1071383"/>
    <lineage>
        <taxon>Eukaryota</taxon>
        <taxon>Fungi</taxon>
        <taxon>Dikarya</taxon>
        <taxon>Ascomycota</taxon>
        <taxon>Saccharomycotina</taxon>
        <taxon>Saccharomycetes</taxon>
        <taxon>Saccharomycetales</taxon>
        <taxon>Saccharomycetaceae</taxon>
        <taxon>Huiozyma</taxon>
    </lineage>
</organism>
<dbReference type="GO" id="GO:0005637">
    <property type="term" value="C:nuclear inner membrane"/>
    <property type="evidence" value="ECO:0007669"/>
    <property type="project" value="EnsemblFungi"/>
</dbReference>
<feature type="compositionally biased region" description="Basic and acidic residues" evidence="10">
    <location>
        <begin position="503"/>
        <end position="533"/>
    </location>
</feature>
<comment type="pathway">
    <text evidence="2">Glycolipid biosynthesis; glycosylphosphatidylinositol-anchor biosynthesis.</text>
</comment>
<evidence type="ECO:0000256" key="1">
    <source>
        <dbReference type="ARBA" id="ARBA00004477"/>
    </source>
</evidence>